<feature type="region of interest" description="Disordered" evidence="1">
    <location>
        <begin position="177"/>
        <end position="221"/>
    </location>
</feature>
<protein>
    <recommendedName>
        <fullName evidence="4">Phasin domain-containing protein</fullName>
    </recommendedName>
</protein>
<gene>
    <name evidence="2" type="ORF">N8I74_17360</name>
</gene>
<name>A0ABY6DL34_9NEIS</name>
<evidence type="ECO:0000256" key="1">
    <source>
        <dbReference type="SAM" id="MobiDB-lite"/>
    </source>
</evidence>
<dbReference type="RefSeq" id="WP_263124431.1">
    <property type="nucleotide sequence ID" value="NZ_CP106753.1"/>
</dbReference>
<organism evidence="2 3">
    <name type="scientific">Chitiniphilus purpureus</name>
    <dbReference type="NCBI Taxonomy" id="2981137"/>
    <lineage>
        <taxon>Bacteria</taxon>
        <taxon>Pseudomonadati</taxon>
        <taxon>Pseudomonadota</taxon>
        <taxon>Betaproteobacteria</taxon>
        <taxon>Neisseriales</taxon>
        <taxon>Chitinibacteraceae</taxon>
        <taxon>Chitiniphilus</taxon>
    </lineage>
</organism>
<evidence type="ECO:0000313" key="3">
    <source>
        <dbReference type="Proteomes" id="UP001061302"/>
    </source>
</evidence>
<dbReference type="Proteomes" id="UP001061302">
    <property type="component" value="Chromosome"/>
</dbReference>
<evidence type="ECO:0000313" key="2">
    <source>
        <dbReference type="EMBL" id="UXY15060.1"/>
    </source>
</evidence>
<evidence type="ECO:0008006" key="4">
    <source>
        <dbReference type="Google" id="ProtNLM"/>
    </source>
</evidence>
<keyword evidence="3" id="KW-1185">Reference proteome</keyword>
<dbReference type="EMBL" id="CP106753">
    <property type="protein sequence ID" value="UXY15060.1"/>
    <property type="molecule type" value="Genomic_DNA"/>
</dbReference>
<sequence length="221" mass="22667">MSMYSQSLTAALQPMQLTLAWQQRLFEAAQRWWEAQSRIAPAGADTAQVGAYGPGPALHEAISPLAVWPEWQRWAVQQWSHTLDFYCEVQTATFDTIAQGWHSASEPLETAAAAVTQSAQPVAAAASAGAGIAAQAAAKLPVPIEGTTTTVPVAVSDVVPPATPSLASREIAAALDNANSGTKADGAVPGSGKGDVGKGTPGPLANTGNGAGTRSRRPSSK</sequence>
<reference evidence="2" key="1">
    <citation type="submission" date="2022-10" db="EMBL/GenBank/DDBJ databases">
        <title>Chitiniphilus purpureus sp. nov., a novel chitin-degrading bacterium isolated from crawfish pond sediment.</title>
        <authorList>
            <person name="Li K."/>
        </authorList>
    </citation>
    <scope>NUCLEOTIDE SEQUENCE</scope>
    <source>
        <strain evidence="2">CD1</strain>
    </source>
</reference>
<feature type="compositionally biased region" description="Gly residues" evidence="1">
    <location>
        <begin position="189"/>
        <end position="200"/>
    </location>
</feature>
<proteinExistence type="predicted"/>
<accession>A0ABY6DL34</accession>